<evidence type="ECO:0000313" key="3">
    <source>
        <dbReference type="Proteomes" id="UP000321514"/>
    </source>
</evidence>
<dbReference type="AlphaFoldDB" id="A0A511T5A6"/>
<evidence type="ECO:0000256" key="1">
    <source>
        <dbReference type="SAM" id="MobiDB-lite"/>
    </source>
</evidence>
<organism evidence="2 3">
    <name type="scientific">Myxococcus fulvus</name>
    <dbReference type="NCBI Taxonomy" id="33"/>
    <lineage>
        <taxon>Bacteria</taxon>
        <taxon>Pseudomonadati</taxon>
        <taxon>Myxococcota</taxon>
        <taxon>Myxococcia</taxon>
        <taxon>Myxococcales</taxon>
        <taxon>Cystobacterineae</taxon>
        <taxon>Myxococcaceae</taxon>
        <taxon>Myxococcus</taxon>
    </lineage>
</organism>
<reference evidence="2 3" key="1">
    <citation type="submission" date="2019-07" db="EMBL/GenBank/DDBJ databases">
        <title>Whole genome shotgun sequence of Myxococcus fulvus NBRC 100333.</title>
        <authorList>
            <person name="Hosoyama A."/>
            <person name="Uohara A."/>
            <person name="Ohji S."/>
            <person name="Ichikawa N."/>
        </authorList>
    </citation>
    <scope>NUCLEOTIDE SEQUENCE [LARGE SCALE GENOMIC DNA]</scope>
    <source>
        <strain evidence="2 3">NBRC 100333</strain>
    </source>
</reference>
<accession>A0A511T5A6</accession>
<dbReference type="Proteomes" id="UP000321514">
    <property type="component" value="Unassembled WGS sequence"/>
</dbReference>
<name>A0A511T5A6_MYXFU</name>
<comment type="caution">
    <text evidence="2">The sequence shown here is derived from an EMBL/GenBank/DDBJ whole genome shotgun (WGS) entry which is preliminary data.</text>
</comment>
<proteinExistence type="predicted"/>
<protein>
    <submittedName>
        <fullName evidence="2">Uncharacterized protein</fullName>
    </submittedName>
</protein>
<evidence type="ECO:0000313" key="2">
    <source>
        <dbReference type="EMBL" id="GEN08803.1"/>
    </source>
</evidence>
<sequence length="103" mass="10234">MTTTMTESSSHARKREYRPASVKRNSTYSGVSTVWVPSSKVSVAVVTAGSVAGSPGMRGSMGGHGYSQVSPAGAPPGRVPAESPVGGASGRASVLIMAVGVVG</sequence>
<dbReference type="EMBL" id="BJXR01000030">
    <property type="protein sequence ID" value="GEN08803.1"/>
    <property type="molecule type" value="Genomic_DNA"/>
</dbReference>
<gene>
    <name evidence="2" type="ORF">MFU01_38400</name>
</gene>
<feature type="region of interest" description="Disordered" evidence="1">
    <location>
        <begin position="1"/>
        <end position="29"/>
    </location>
</feature>
<feature type="region of interest" description="Disordered" evidence="1">
    <location>
        <begin position="53"/>
        <end position="87"/>
    </location>
</feature>